<accession>A0A4R6LSF9</accession>
<feature type="region of interest" description="Disordered" evidence="3">
    <location>
        <begin position="216"/>
        <end position="236"/>
    </location>
</feature>
<dbReference type="Proteomes" id="UP000295064">
    <property type="component" value="Unassembled WGS sequence"/>
</dbReference>
<comment type="similarity">
    <text evidence="1">Belongs to the CsgA/CsgB family.</text>
</comment>
<dbReference type="OrthoDB" id="6816318at2"/>
<feature type="signal peptide" evidence="4">
    <location>
        <begin position="1"/>
        <end position="26"/>
    </location>
</feature>
<gene>
    <name evidence="5" type="ORF">DFR79_10925</name>
</gene>
<keyword evidence="2 4" id="KW-0732">Signal</keyword>
<dbReference type="RefSeq" id="WP_133514838.1">
    <property type="nucleotide sequence ID" value="NZ_SNWX01000009.1"/>
</dbReference>
<proteinExistence type="inferred from homology"/>
<sequence>MKLNKRFFVLALVVFLVVGMGSAVMAQDNYGDVDQEGSNNGAYIMQDSDNKASYDQGNHYGTIFQSGNSNLAGQEAYGANSVLTINSEGSYNKAYQTQGLWGVGSGSTGDIDQTGNGNFAAQSFGQQGQYARIYQDGNYNTATQNMDEGVVNEQRAYQYGEWNVSHQKATGKYNFSQVTQAGDSNFAFVMQSAEHNNADVVQSGFGNAGFVNQSSNNNDANITQSGNNNGATIIQN</sequence>
<name>A0A4R6LSF9_9FIRM</name>
<dbReference type="EMBL" id="SNWX01000009">
    <property type="protein sequence ID" value="TDO91277.1"/>
    <property type="molecule type" value="Genomic_DNA"/>
</dbReference>
<evidence type="ECO:0000313" key="5">
    <source>
        <dbReference type="EMBL" id="TDO91277.1"/>
    </source>
</evidence>
<feature type="chain" id="PRO_5020346326" evidence="4">
    <location>
        <begin position="27"/>
        <end position="236"/>
    </location>
</feature>
<evidence type="ECO:0000313" key="6">
    <source>
        <dbReference type="Proteomes" id="UP000295064"/>
    </source>
</evidence>
<evidence type="ECO:0000256" key="3">
    <source>
        <dbReference type="SAM" id="MobiDB-lite"/>
    </source>
</evidence>
<protein>
    <submittedName>
        <fullName evidence="5">Curlin associated repeat protein</fullName>
    </submittedName>
</protein>
<evidence type="ECO:0000256" key="2">
    <source>
        <dbReference type="ARBA" id="ARBA00022729"/>
    </source>
</evidence>
<dbReference type="Pfam" id="PF07012">
    <property type="entry name" value="Curlin_rpt"/>
    <property type="match status" value="1"/>
</dbReference>
<comment type="caution">
    <text evidence="5">The sequence shown here is derived from an EMBL/GenBank/DDBJ whole genome shotgun (WGS) entry which is preliminary data.</text>
</comment>
<organism evidence="5 6">
    <name type="scientific">Halanaerobium saccharolyticum</name>
    <dbReference type="NCBI Taxonomy" id="43595"/>
    <lineage>
        <taxon>Bacteria</taxon>
        <taxon>Bacillati</taxon>
        <taxon>Bacillota</taxon>
        <taxon>Clostridia</taxon>
        <taxon>Halanaerobiales</taxon>
        <taxon>Halanaerobiaceae</taxon>
        <taxon>Halanaerobium</taxon>
    </lineage>
</organism>
<evidence type="ECO:0000256" key="4">
    <source>
        <dbReference type="SAM" id="SignalP"/>
    </source>
</evidence>
<dbReference type="GO" id="GO:0007155">
    <property type="term" value="P:cell adhesion"/>
    <property type="evidence" value="ECO:0007669"/>
    <property type="project" value="InterPro"/>
</dbReference>
<dbReference type="AlphaFoldDB" id="A0A4R6LSF9"/>
<dbReference type="GO" id="GO:0009289">
    <property type="term" value="C:pilus"/>
    <property type="evidence" value="ECO:0007669"/>
    <property type="project" value="InterPro"/>
</dbReference>
<evidence type="ECO:0000256" key="1">
    <source>
        <dbReference type="ARBA" id="ARBA00009766"/>
    </source>
</evidence>
<dbReference type="InterPro" id="IPR009742">
    <property type="entry name" value="Curlin_rpt"/>
</dbReference>
<reference evidence="5 6" key="1">
    <citation type="submission" date="2019-03" db="EMBL/GenBank/DDBJ databases">
        <title>Subsurface microbial communities from deep shales in Ohio and West Virginia, USA.</title>
        <authorList>
            <person name="Wrighton K."/>
        </authorList>
    </citation>
    <scope>NUCLEOTIDE SEQUENCE [LARGE SCALE GENOMIC DNA]</scope>
    <source>
        <strain evidence="5 6">MA284_T2</strain>
    </source>
</reference>